<gene>
    <name evidence="3" type="ORF">SAMN05216193_11212</name>
</gene>
<dbReference type="EMBL" id="FNIJ01000012">
    <property type="protein sequence ID" value="SDO49982.1"/>
    <property type="molecule type" value="Genomic_DNA"/>
</dbReference>
<dbReference type="Pfam" id="PF13511">
    <property type="entry name" value="DUF4124"/>
    <property type="match status" value="1"/>
</dbReference>
<evidence type="ECO:0000313" key="4">
    <source>
        <dbReference type="Proteomes" id="UP000242957"/>
    </source>
</evidence>
<dbReference type="OrthoDB" id="6366673at2"/>
<proteinExistence type="predicted"/>
<feature type="domain" description="DUF4124" evidence="2">
    <location>
        <begin position="7"/>
        <end position="58"/>
    </location>
</feature>
<accession>A0A1H0K2K2</accession>
<feature type="signal peptide" evidence="1">
    <location>
        <begin position="1"/>
        <end position="18"/>
    </location>
</feature>
<evidence type="ECO:0000313" key="3">
    <source>
        <dbReference type="EMBL" id="SDO49982.1"/>
    </source>
</evidence>
<organism evidence="3 4">
    <name type="scientific">Pseudomonas jinjuensis</name>
    <dbReference type="NCBI Taxonomy" id="198616"/>
    <lineage>
        <taxon>Bacteria</taxon>
        <taxon>Pseudomonadati</taxon>
        <taxon>Pseudomonadota</taxon>
        <taxon>Gammaproteobacteria</taxon>
        <taxon>Pseudomonadales</taxon>
        <taxon>Pseudomonadaceae</taxon>
        <taxon>Pseudomonas</taxon>
    </lineage>
</organism>
<dbReference type="STRING" id="198616.SAMN05216193_11212"/>
<feature type="chain" id="PRO_5017394291" description="DUF4124 domain-containing protein" evidence="1">
    <location>
        <begin position="19"/>
        <end position="182"/>
    </location>
</feature>
<evidence type="ECO:0000256" key="1">
    <source>
        <dbReference type="SAM" id="SignalP"/>
    </source>
</evidence>
<dbReference type="AlphaFoldDB" id="A0A1H0K2K2"/>
<sequence>MLRLLPCLLLLASLPAAAEVYTYLDQDGNRVFTDQPRRGNAQRIELAPSNAMPPAPAAYYNPYAPSPPPSPPQYQLLRIIVPEPDATVRANDGELIVSVSSDPGLLPGHSFRLLLDGKSVGKPGRSPVFPLRNVDRGTHQLSVEIIDSQGRTLEQTPNQPFHMKRVAVAGSKQPPRPVAISR</sequence>
<name>A0A1H0K2K2_9PSED</name>
<keyword evidence="4" id="KW-1185">Reference proteome</keyword>
<evidence type="ECO:0000259" key="2">
    <source>
        <dbReference type="Pfam" id="PF13511"/>
    </source>
</evidence>
<dbReference type="RefSeq" id="WP_084311755.1">
    <property type="nucleotide sequence ID" value="NZ_FNIJ01000012.1"/>
</dbReference>
<protein>
    <recommendedName>
        <fullName evidence="2">DUF4124 domain-containing protein</fullName>
    </recommendedName>
</protein>
<dbReference type="InterPro" id="IPR025392">
    <property type="entry name" value="DUF4124"/>
</dbReference>
<reference evidence="4" key="1">
    <citation type="submission" date="2016-10" db="EMBL/GenBank/DDBJ databases">
        <authorList>
            <person name="Varghese N."/>
            <person name="Submissions S."/>
        </authorList>
    </citation>
    <scope>NUCLEOTIDE SEQUENCE [LARGE SCALE GENOMIC DNA]</scope>
    <source>
        <strain evidence="4">JCM 21621</strain>
    </source>
</reference>
<dbReference type="Proteomes" id="UP000242957">
    <property type="component" value="Unassembled WGS sequence"/>
</dbReference>
<keyword evidence="1" id="KW-0732">Signal</keyword>